<protein>
    <submittedName>
        <fullName evidence="7">Si:dkey-90l8.3</fullName>
    </submittedName>
</protein>
<evidence type="ECO:0000313" key="7">
    <source>
        <dbReference type="Ensembl" id="ENSEBUP00000002272.1"/>
    </source>
</evidence>
<dbReference type="AlphaFoldDB" id="A0A8C4N4H4"/>
<dbReference type="InterPro" id="IPR050945">
    <property type="entry name" value="LMO_RBTN_TF"/>
</dbReference>
<dbReference type="SMART" id="SM00132">
    <property type="entry name" value="LIM"/>
    <property type="match status" value="2"/>
</dbReference>
<dbReference type="Ensembl" id="ENSEBUT00000002623.1">
    <property type="protein sequence ID" value="ENSEBUP00000002272.1"/>
    <property type="gene ID" value="ENSEBUG00000001783.1"/>
</dbReference>
<dbReference type="InterPro" id="IPR001781">
    <property type="entry name" value="Znf_LIM"/>
</dbReference>
<dbReference type="GeneTree" id="ENSGT00940000164907"/>
<evidence type="ECO:0000313" key="8">
    <source>
        <dbReference type="Proteomes" id="UP000694388"/>
    </source>
</evidence>
<dbReference type="PANTHER" id="PTHR45787:SF13">
    <property type="entry name" value="LD11652P"/>
    <property type="match status" value="1"/>
</dbReference>
<evidence type="ECO:0000256" key="5">
    <source>
        <dbReference type="PROSITE-ProRule" id="PRU00125"/>
    </source>
</evidence>
<evidence type="ECO:0000259" key="6">
    <source>
        <dbReference type="PROSITE" id="PS50023"/>
    </source>
</evidence>
<dbReference type="Gene3D" id="2.10.110.10">
    <property type="entry name" value="Cysteine Rich Protein"/>
    <property type="match status" value="2"/>
</dbReference>
<reference evidence="7" key="1">
    <citation type="submission" date="2025-08" db="UniProtKB">
        <authorList>
            <consortium name="Ensembl"/>
        </authorList>
    </citation>
    <scope>IDENTIFICATION</scope>
</reference>
<dbReference type="PROSITE" id="PS50023">
    <property type="entry name" value="LIM_DOMAIN_2"/>
    <property type="match status" value="2"/>
</dbReference>
<keyword evidence="2" id="KW-0677">Repeat</keyword>
<proteinExistence type="predicted"/>
<evidence type="ECO:0000256" key="1">
    <source>
        <dbReference type="ARBA" id="ARBA00022723"/>
    </source>
</evidence>
<name>A0A8C4N4H4_EPTBU</name>
<dbReference type="PANTHER" id="PTHR45787">
    <property type="entry name" value="LD11652P"/>
    <property type="match status" value="1"/>
</dbReference>
<evidence type="ECO:0000256" key="2">
    <source>
        <dbReference type="ARBA" id="ARBA00022737"/>
    </source>
</evidence>
<sequence length="178" mass="19099">MHLPTMVTPRGVMGPTADAASAAGAGTPTSVRPCAGCGAPISDRFLLFALEAFWHTRCLCCMCCHVPLADLGPSCYTRQGMVLCRRDYISMFGPGGACTACSLPIPSSELVMRTQGSVFHLKCFTCTVCQTRLVPGDRFQYISGRLFCEQDGPGKLTTTSRDSLALPSTPHIRDQKVC</sequence>
<dbReference type="Pfam" id="PF00412">
    <property type="entry name" value="LIM"/>
    <property type="match status" value="2"/>
</dbReference>
<evidence type="ECO:0000256" key="3">
    <source>
        <dbReference type="ARBA" id="ARBA00022833"/>
    </source>
</evidence>
<keyword evidence="3 5" id="KW-0862">Zinc</keyword>
<dbReference type="SUPFAM" id="SSF57716">
    <property type="entry name" value="Glucocorticoid receptor-like (DNA-binding domain)"/>
    <property type="match status" value="3"/>
</dbReference>
<feature type="domain" description="LIM zinc-binding" evidence="6">
    <location>
        <begin position="32"/>
        <end position="94"/>
    </location>
</feature>
<organism evidence="7 8">
    <name type="scientific">Eptatretus burgeri</name>
    <name type="common">Inshore hagfish</name>
    <dbReference type="NCBI Taxonomy" id="7764"/>
    <lineage>
        <taxon>Eukaryota</taxon>
        <taxon>Metazoa</taxon>
        <taxon>Chordata</taxon>
        <taxon>Craniata</taxon>
        <taxon>Vertebrata</taxon>
        <taxon>Cyclostomata</taxon>
        <taxon>Myxini</taxon>
        <taxon>Myxiniformes</taxon>
        <taxon>Myxinidae</taxon>
        <taxon>Eptatretinae</taxon>
        <taxon>Eptatretus</taxon>
    </lineage>
</organism>
<evidence type="ECO:0000256" key="4">
    <source>
        <dbReference type="ARBA" id="ARBA00023038"/>
    </source>
</evidence>
<feature type="domain" description="LIM zinc-binding" evidence="6">
    <location>
        <begin position="96"/>
        <end position="158"/>
    </location>
</feature>
<keyword evidence="8" id="KW-1185">Reference proteome</keyword>
<keyword evidence="4 5" id="KW-0440">LIM domain</keyword>
<reference evidence="7" key="2">
    <citation type="submission" date="2025-09" db="UniProtKB">
        <authorList>
            <consortium name="Ensembl"/>
        </authorList>
    </citation>
    <scope>IDENTIFICATION</scope>
</reference>
<dbReference type="PROSITE" id="PS00478">
    <property type="entry name" value="LIM_DOMAIN_1"/>
    <property type="match status" value="1"/>
</dbReference>
<accession>A0A8C4N4H4</accession>
<keyword evidence="1 5" id="KW-0479">Metal-binding</keyword>
<dbReference type="GO" id="GO:0046872">
    <property type="term" value="F:metal ion binding"/>
    <property type="evidence" value="ECO:0007669"/>
    <property type="project" value="UniProtKB-KW"/>
</dbReference>
<dbReference type="OMA" id="ALEAFWH"/>
<dbReference type="Proteomes" id="UP000694388">
    <property type="component" value="Unplaced"/>
</dbReference>